<reference evidence="4" key="1">
    <citation type="journal article" date="2019" name="Int. J. Syst. Evol. Microbiol.">
        <title>The Global Catalogue of Microorganisms (GCM) 10K type strain sequencing project: providing services to taxonomists for standard genome sequencing and annotation.</title>
        <authorList>
            <consortium name="The Broad Institute Genomics Platform"/>
            <consortium name="The Broad Institute Genome Sequencing Center for Infectious Disease"/>
            <person name="Wu L."/>
            <person name="Ma J."/>
        </authorList>
    </citation>
    <scope>NUCLEOTIDE SEQUENCE [LARGE SCALE GENOMIC DNA]</scope>
    <source>
        <strain evidence="4">CGMCC 1.12286</strain>
    </source>
</reference>
<evidence type="ECO:0000259" key="2">
    <source>
        <dbReference type="Pfam" id="PF13439"/>
    </source>
</evidence>
<dbReference type="Gene3D" id="3.40.50.2000">
    <property type="entry name" value="Glycogen Phosphorylase B"/>
    <property type="match status" value="2"/>
</dbReference>
<dbReference type="InterPro" id="IPR028098">
    <property type="entry name" value="Glyco_trans_4-like_N"/>
</dbReference>
<dbReference type="SUPFAM" id="SSF53756">
    <property type="entry name" value="UDP-Glycosyltransferase/glycogen phosphorylase"/>
    <property type="match status" value="1"/>
</dbReference>
<dbReference type="Pfam" id="PF00534">
    <property type="entry name" value="Glycos_transf_1"/>
    <property type="match status" value="1"/>
</dbReference>
<dbReference type="RefSeq" id="WP_377945105.1">
    <property type="nucleotide sequence ID" value="NZ_JBHUCX010000089.1"/>
</dbReference>
<dbReference type="EC" id="2.4.-.-" evidence="3"/>
<feature type="domain" description="Glycosyl transferase family 1" evidence="1">
    <location>
        <begin position="196"/>
        <end position="334"/>
    </location>
</feature>
<dbReference type="PANTHER" id="PTHR45947:SF3">
    <property type="entry name" value="SULFOQUINOVOSYL TRANSFERASE SQD2"/>
    <property type="match status" value="1"/>
</dbReference>
<keyword evidence="3" id="KW-0808">Transferase</keyword>
<evidence type="ECO:0000259" key="1">
    <source>
        <dbReference type="Pfam" id="PF00534"/>
    </source>
</evidence>
<dbReference type="InterPro" id="IPR001296">
    <property type="entry name" value="Glyco_trans_1"/>
</dbReference>
<gene>
    <name evidence="3" type="ORF">ACFSB2_21170</name>
</gene>
<evidence type="ECO:0000313" key="3">
    <source>
        <dbReference type="EMBL" id="MFD1677189.1"/>
    </source>
</evidence>
<accession>A0ABW4JLF2</accession>
<keyword evidence="4" id="KW-1185">Reference proteome</keyword>
<feature type="domain" description="Glycosyltransferase subfamily 4-like N-terminal" evidence="2">
    <location>
        <begin position="14"/>
        <end position="191"/>
    </location>
</feature>
<evidence type="ECO:0000313" key="4">
    <source>
        <dbReference type="Proteomes" id="UP001597079"/>
    </source>
</evidence>
<keyword evidence="3" id="KW-0328">Glycosyltransferase</keyword>
<dbReference type="PANTHER" id="PTHR45947">
    <property type="entry name" value="SULFOQUINOVOSYL TRANSFERASE SQD2"/>
    <property type="match status" value="1"/>
</dbReference>
<proteinExistence type="predicted"/>
<comment type="caution">
    <text evidence="3">The sequence shown here is derived from an EMBL/GenBank/DDBJ whole genome shotgun (WGS) entry which is preliminary data.</text>
</comment>
<sequence>MKIAIVHDYLNQLGGAERVVATLHQMFPEAPVYTILVDPDKLWSEMKDANIITSFIQKMGFVQNHFKLFFWLYPFVIRTLPVRGYDLVISSSSAYGKAVSIGPTDDGTKPIHICYCHTPMRFAWNFDEYIENETSKGLLRRLARLLVPFLKMWDVQTAKNVDYFIANSSVVSKRIKNYYNRSSKVIFPPVDIPIKPTFEEPGDYFLVVSRLVSYKRIDLAVRACTEADLPLLVIGDGPDRNRLESVAGPSIRFLGYQSEESKLEYMARCRALIFPGEEDFGITPLEVNGLGRPVVAYRAGGALDTVKHELNGLYFDKQTVEDLVQTLYQASKHKWDSNEIHTWAKNFGREVFESNIKEMLVVGKRR</sequence>
<dbReference type="InterPro" id="IPR050194">
    <property type="entry name" value="Glycosyltransferase_grp1"/>
</dbReference>
<dbReference type="Pfam" id="PF13439">
    <property type="entry name" value="Glyco_transf_4"/>
    <property type="match status" value="1"/>
</dbReference>
<organism evidence="3 4">
    <name type="scientific">Alicyclobacillus fodiniaquatilis</name>
    <dbReference type="NCBI Taxonomy" id="1661150"/>
    <lineage>
        <taxon>Bacteria</taxon>
        <taxon>Bacillati</taxon>
        <taxon>Bacillota</taxon>
        <taxon>Bacilli</taxon>
        <taxon>Bacillales</taxon>
        <taxon>Alicyclobacillaceae</taxon>
        <taxon>Alicyclobacillus</taxon>
    </lineage>
</organism>
<dbReference type="EMBL" id="JBHUCX010000089">
    <property type="protein sequence ID" value="MFD1677189.1"/>
    <property type="molecule type" value="Genomic_DNA"/>
</dbReference>
<dbReference type="GO" id="GO:0016757">
    <property type="term" value="F:glycosyltransferase activity"/>
    <property type="evidence" value="ECO:0007669"/>
    <property type="project" value="UniProtKB-KW"/>
</dbReference>
<name>A0ABW4JLF2_9BACL</name>
<protein>
    <submittedName>
        <fullName evidence="3">Glycosyltransferase</fullName>
        <ecNumber evidence="3">2.4.-.-</ecNumber>
    </submittedName>
</protein>
<dbReference type="Proteomes" id="UP001597079">
    <property type="component" value="Unassembled WGS sequence"/>
</dbReference>